<comment type="caution">
    <text evidence="1">The sequence shown here is derived from an EMBL/GenBank/DDBJ whole genome shotgun (WGS) entry which is preliminary data.</text>
</comment>
<dbReference type="InterPro" id="IPR029052">
    <property type="entry name" value="Metallo-depent_PP-like"/>
</dbReference>
<proteinExistence type="predicted"/>
<gene>
    <name evidence="1" type="ORF">DERYTH_LOCUS26201</name>
</gene>
<dbReference type="Proteomes" id="UP000789405">
    <property type="component" value="Unassembled WGS sequence"/>
</dbReference>
<dbReference type="Gene3D" id="3.60.21.10">
    <property type="match status" value="1"/>
</dbReference>
<feature type="non-terminal residue" evidence="1">
    <location>
        <position position="82"/>
    </location>
</feature>
<name>A0A9N9K7R1_9GLOM</name>
<dbReference type="EMBL" id="CAJVPY010053267">
    <property type="protein sequence ID" value="CAG8815965.1"/>
    <property type="molecule type" value="Genomic_DNA"/>
</dbReference>
<evidence type="ECO:0000313" key="2">
    <source>
        <dbReference type="Proteomes" id="UP000789405"/>
    </source>
</evidence>
<sequence length="82" mass="9246">YRVAAYFGGHKLVLEYQSPNKKYFPVAYFTSGAGCQTSKKACKGHDWIAPRGTLGFLHASSNESNFEKEFEELTNYIFVLSV</sequence>
<dbReference type="AlphaFoldDB" id="A0A9N9K7R1"/>
<feature type="non-terminal residue" evidence="1">
    <location>
        <position position="1"/>
    </location>
</feature>
<reference evidence="1" key="1">
    <citation type="submission" date="2021-06" db="EMBL/GenBank/DDBJ databases">
        <authorList>
            <person name="Kallberg Y."/>
            <person name="Tangrot J."/>
            <person name="Rosling A."/>
        </authorList>
    </citation>
    <scope>NUCLEOTIDE SEQUENCE</scope>
    <source>
        <strain evidence="1">MA453B</strain>
    </source>
</reference>
<protein>
    <submittedName>
        <fullName evidence="1">28842_t:CDS:1</fullName>
    </submittedName>
</protein>
<keyword evidence="2" id="KW-1185">Reference proteome</keyword>
<accession>A0A9N9K7R1</accession>
<organism evidence="1 2">
    <name type="scientific">Dentiscutata erythropus</name>
    <dbReference type="NCBI Taxonomy" id="1348616"/>
    <lineage>
        <taxon>Eukaryota</taxon>
        <taxon>Fungi</taxon>
        <taxon>Fungi incertae sedis</taxon>
        <taxon>Mucoromycota</taxon>
        <taxon>Glomeromycotina</taxon>
        <taxon>Glomeromycetes</taxon>
        <taxon>Diversisporales</taxon>
        <taxon>Gigasporaceae</taxon>
        <taxon>Dentiscutata</taxon>
    </lineage>
</organism>
<evidence type="ECO:0000313" key="1">
    <source>
        <dbReference type="EMBL" id="CAG8815965.1"/>
    </source>
</evidence>